<gene>
    <name evidence="1" type="ORF">A2112_02735</name>
</gene>
<organism evidence="1 2">
    <name type="scientific">Candidatus Woesebacteria bacterium GWA1_42_12</name>
    <dbReference type="NCBI Taxonomy" id="1802472"/>
    <lineage>
        <taxon>Bacteria</taxon>
        <taxon>Candidatus Woeseibacteriota</taxon>
    </lineage>
</organism>
<comment type="caution">
    <text evidence="1">The sequence shown here is derived from an EMBL/GenBank/DDBJ whole genome shotgun (WGS) entry which is preliminary data.</text>
</comment>
<dbReference type="Proteomes" id="UP000177091">
    <property type="component" value="Unassembled WGS sequence"/>
</dbReference>
<reference evidence="1 2" key="1">
    <citation type="journal article" date="2016" name="Nat. Commun.">
        <title>Thousands of microbial genomes shed light on interconnected biogeochemical processes in an aquifer system.</title>
        <authorList>
            <person name="Anantharaman K."/>
            <person name="Brown C.T."/>
            <person name="Hug L.A."/>
            <person name="Sharon I."/>
            <person name="Castelle C.J."/>
            <person name="Probst A.J."/>
            <person name="Thomas B.C."/>
            <person name="Singh A."/>
            <person name="Wilkins M.J."/>
            <person name="Karaoz U."/>
            <person name="Brodie E.L."/>
            <person name="Williams K.H."/>
            <person name="Hubbard S.S."/>
            <person name="Banfield J.F."/>
        </authorList>
    </citation>
    <scope>NUCLEOTIDE SEQUENCE [LARGE SCALE GENOMIC DNA]</scope>
</reference>
<dbReference type="AlphaFoldDB" id="A0A1F7WN10"/>
<dbReference type="EMBL" id="MGFK01000017">
    <property type="protein sequence ID" value="OGM04216.1"/>
    <property type="molecule type" value="Genomic_DNA"/>
</dbReference>
<proteinExistence type="predicted"/>
<protein>
    <submittedName>
        <fullName evidence="1">Uncharacterized protein</fullName>
    </submittedName>
</protein>
<name>A0A1F7WN10_9BACT</name>
<accession>A0A1F7WN10</accession>
<evidence type="ECO:0000313" key="2">
    <source>
        <dbReference type="Proteomes" id="UP000177091"/>
    </source>
</evidence>
<sequence>MAPKEGSQVEFRSGEEALNETVQWLTSWHSRVRQRYDLTPNVLRNTPISELTVGDEGNVEALYVWNTEHYLNSAFGSVSVLELSQTLTDNPDHPAIGRLFYQFRAFNKLVAVSLGWRLGQSDILYEMVAIPNGKIDRMGKVTRPGVLFPVSGLDDPALTRQLTQ</sequence>
<evidence type="ECO:0000313" key="1">
    <source>
        <dbReference type="EMBL" id="OGM04216.1"/>
    </source>
</evidence>